<feature type="non-terminal residue" evidence="4">
    <location>
        <position position="192"/>
    </location>
</feature>
<dbReference type="Gene3D" id="3.40.630.10">
    <property type="entry name" value="Zn peptidases"/>
    <property type="match status" value="1"/>
</dbReference>
<evidence type="ECO:0000256" key="2">
    <source>
        <dbReference type="ARBA" id="ARBA00023315"/>
    </source>
</evidence>
<evidence type="ECO:0000259" key="3">
    <source>
        <dbReference type="Pfam" id="PF04389"/>
    </source>
</evidence>
<dbReference type="PANTHER" id="PTHR12283:SF6">
    <property type="entry name" value="GLUTAMINYL-PEPTIDE CYCLOTRANSFERASE-RELATED"/>
    <property type="match status" value="1"/>
</dbReference>
<gene>
    <name evidence="4" type="ORF">S03H2_05293</name>
</gene>
<dbReference type="GO" id="GO:0016603">
    <property type="term" value="F:glutaminyl-peptide cyclotransferase activity"/>
    <property type="evidence" value="ECO:0007669"/>
    <property type="project" value="TreeGrafter"/>
</dbReference>
<dbReference type="InterPro" id="IPR040234">
    <property type="entry name" value="QC/QCL"/>
</dbReference>
<organism evidence="4">
    <name type="scientific">marine sediment metagenome</name>
    <dbReference type="NCBI Taxonomy" id="412755"/>
    <lineage>
        <taxon>unclassified sequences</taxon>
        <taxon>metagenomes</taxon>
        <taxon>ecological metagenomes</taxon>
    </lineage>
</organism>
<evidence type="ECO:0000313" key="4">
    <source>
        <dbReference type="EMBL" id="GAH25137.1"/>
    </source>
</evidence>
<dbReference type="GO" id="GO:0008270">
    <property type="term" value="F:zinc ion binding"/>
    <property type="evidence" value="ECO:0007669"/>
    <property type="project" value="TreeGrafter"/>
</dbReference>
<dbReference type="InterPro" id="IPR007484">
    <property type="entry name" value="Peptidase_M28"/>
</dbReference>
<protein>
    <recommendedName>
        <fullName evidence="3">Peptidase M28 domain-containing protein</fullName>
    </recommendedName>
</protein>
<accession>X1DXY8</accession>
<dbReference type="Pfam" id="PF04389">
    <property type="entry name" value="Peptidase_M28"/>
    <property type="match status" value="1"/>
</dbReference>
<dbReference type="SUPFAM" id="SSF53187">
    <property type="entry name" value="Zn-dependent exopeptidases"/>
    <property type="match status" value="1"/>
</dbReference>
<proteinExistence type="predicted"/>
<sequence>MVIPITISIIILSNSNTLTNLDVDLYFDGDNAYTYVEDQLNINTTHYRTPGTQGREDCVKYFVSKFQEIDPSIKYTLHNFTIHSVDCQNVLFKMNENFTNILILGAHYDSRARATKDSVNQNSPVPGANDGASGSAVLIELAKVLYTRRQNLSVQIWFLFFDAEDQGYDYSHGILGWNWCEGSTKFVQDIEN</sequence>
<evidence type="ECO:0000256" key="1">
    <source>
        <dbReference type="ARBA" id="ARBA00022679"/>
    </source>
</evidence>
<name>X1DXY8_9ZZZZ</name>
<keyword evidence="1" id="KW-0808">Transferase</keyword>
<comment type="caution">
    <text evidence="4">The sequence shown here is derived from an EMBL/GenBank/DDBJ whole genome shotgun (WGS) entry which is preliminary data.</text>
</comment>
<reference evidence="4" key="1">
    <citation type="journal article" date="2014" name="Front. Microbiol.">
        <title>High frequency of phylogenetically diverse reductive dehalogenase-homologous genes in deep subseafloor sedimentary metagenomes.</title>
        <authorList>
            <person name="Kawai M."/>
            <person name="Futagami T."/>
            <person name="Toyoda A."/>
            <person name="Takaki Y."/>
            <person name="Nishi S."/>
            <person name="Hori S."/>
            <person name="Arai W."/>
            <person name="Tsubouchi T."/>
            <person name="Morono Y."/>
            <person name="Uchiyama I."/>
            <person name="Ito T."/>
            <person name="Fujiyama A."/>
            <person name="Inagaki F."/>
            <person name="Takami H."/>
        </authorList>
    </citation>
    <scope>NUCLEOTIDE SEQUENCE</scope>
    <source>
        <strain evidence="4">Expedition CK06-06</strain>
    </source>
</reference>
<feature type="domain" description="Peptidase M28" evidence="3">
    <location>
        <begin position="89"/>
        <end position="188"/>
    </location>
</feature>
<keyword evidence="2" id="KW-0012">Acyltransferase</keyword>
<dbReference type="AlphaFoldDB" id="X1DXY8"/>
<dbReference type="EMBL" id="BARU01002193">
    <property type="protein sequence ID" value="GAH25137.1"/>
    <property type="molecule type" value="Genomic_DNA"/>
</dbReference>
<dbReference type="PANTHER" id="PTHR12283">
    <property type="entry name" value="GLUTAMINYL-PEPTIDE CYCLOTRANSFERASE"/>
    <property type="match status" value="1"/>
</dbReference>